<dbReference type="InterPro" id="IPR013785">
    <property type="entry name" value="Aldolase_TIM"/>
</dbReference>
<evidence type="ECO:0000256" key="2">
    <source>
        <dbReference type="ARBA" id="ARBA00023270"/>
    </source>
</evidence>
<reference evidence="3" key="1">
    <citation type="journal article" date="2023" name="Mol. Phylogenet. Evol.">
        <title>Genome-scale phylogeny and comparative genomics of the fungal order Sordariales.</title>
        <authorList>
            <person name="Hensen N."/>
            <person name="Bonometti L."/>
            <person name="Westerberg I."/>
            <person name="Brannstrom I.O."/>
            <person name="Guillou S."/>
            <person name="Cros-Aarteil S."/>
            <person name="Calhoun S."/>
            <person name="Haridas S."/>
            <person name="Kuo A."/>
            <person name="Mondo S."/>
            <person name="Pangilinan J."/>
            <person name="Riley R."/>
            <person name="LaButti K."/>
            <person name="Andreopoulos B."/>
            <person name="Lipzen A."/>
            <person name="Chen C."/>
            <person name="Yan M."/>
            <person name="Daum C."/>
            <person name="Ng V."/>
            <person name="Clum A."/>
            <person name="Steindorff A."/>
            <person name="Ohm R.A."/>
            <person name="Martin F."/>
            <person name="Silar P."/>
            <person name="Natvig D.O."/>
            <person name="Lalanne C."/>
            <person name="Gautier V."/>
            <person name="Ament-Velasquez S.L."/>
            <person name="Kruys A."/>
            <person name="Hutchinson M.I."/>
            <person name="Powell A.J."/>
            <person name="Barry K."/>
            <person name="Miller A.N."/>
            <person name="Grigoriev I.V."/>
            <person name="Debuchy R."/>
            <person name="Gladieux P."/>
            <person name="Hiltunen Thoren M."/>
            <person name="Johannesson H."/>
        </authorList>
    </citation>
    <scope>NUCLEOTIDE SEQUENCE</scope>
    <source>
        <strain evidence="3">CBS 508.74</strain>
    </source>
</reference>
<dbReference type="GeneID" id="89935645"/>
<sequence>MTSPAALIPPKGVWVPSPTFFTPASASSDSDSLQPAVDVSAQIQHSIFLAQSGITGIVLGGSTGEAVHLSRAERSTLISSVRKGLDEAGFPGYPLMAGVLTNGLEETLEWLNDYAQAGAQWGLVLTPGYFGGAVTQEGIVDWYRVVADKSPIPVLVYNYPGVTNGVHVLPETYRELARHGKIVGCKMSHGNVSHHVQVSLDPAINHDEFRVFSGFGAQLGPIVQFGAAGVIDGMAAFFPKTVVRLMKLVEQHLAGDATPETRAEIHRLQYVVSLGEEFVMRYGIVGIKEATCRVVNFGKLGVGRQPIGLSMPEGTWRKAQSQFLADIAKTEASL</sequence>
<dbReference type="InterPro" id="IPR002220">
    <property type="entry name" value="DapA-like"/>
</dbReference>
<dbReference type="Gene3D" id="3.20.20.70">
    <property type="entry name" value="Aldolase class I"/>
    <property type="match status" value="1"/>
</dbReference>
<dbReference type="GO" id="GO:0008840">
    <property type="term" value="F:4-hydroxy-tetrahydrodipicolinate synthase activity"/>
    <property type="evidence" value="ECO:0007669"/>
    <property type="project" value="TreeGrafter"/>
</dbReference>
<dbReference type="SMART" id="SM01130">
    <property type="entry name" value="DHDPS"/>
    <property type="match status" value="1"/>
</dbReference>
<keyword evidence="2" id="KW-0704">Schiff base</keyword>
<keyword evidence="1" id="KW-0456">Lyase</keyword>
<name>A0AAN6TF03_9PEZI</name>
<dbReference type="PROSITE" id="PS00665">
    <property type="entry name" value="DHDPS_1"/>
    <property type="match status" value="1"/>
</dbReference>
<comment type="caution">
    <text evidence="3">The sequence shown here is derived from an EMBL/GenBank/DDBJ whole genome shotgun (WGS) entry which is preliminary data.</text>
</comment>
<dbReference type="InterPro" id="IPR020624">
    <property type="entry name" value="Schiff_base-form_aldolases_CS"/>
</dbReference>
<evidence type="ECO:0000313" key="3">
    <source>
        <dbReference type="EMBL" id="KAK4113232.1"/>
    </source>
</evidence>
<keyword evidence="4" id="KW-1185">Reference proteome</keyword>
<dbReference type="SUPFAM" id="SSF51569">
    <property type="entry name" value="Aldolase"/>
    <property type="match status" value="1"/>
</dbReference>
<reference evidence="3" key="2">
    <citation type="submission" date="2023-05" db="EMBL/GenBank/DDBJ databases">
        <authorList>
            <consortium name="Lawrence Berkeley National Laboratory"/>
            <person name="Steindorff A."/>
            <person name="Hensen N."/>
            <person name="Bonometti L."/>
            <person name="Westerberg I."/>
            <person name="Brannstrom I.O."/>
            <person name="Guillou S."/>
            <person name="Cros-Aarteil S."/>
            <person name="Calhoun S."/>
            <person name="Haridas S."/>
            <person name="Kuo A."/>
            <person name="Mondo S."/>
            <person name="Pangilinan J."/>
            <person name="Riley R."/>
            <person name="Labutti K."/>
            <person name="Andreopoulos B."/>
            <person name="Lipzen A."/>
            <person name="Chen C."/>
            <person name="Yanf M."/>
            <person name="Daum C."/>
            <person name="Ng V."/>
            <person name="Clum A."/>
            <person name="Ohm R."/>
            <person name="Martin F."/>
            <person name="Silar P."/>
            <person name="Natvig D."/>
            <person name="Lalanne C."/>
            <person name="Gautier V."/>
            <person name="Ament-Velasquez S.L."/>
            <person name="Kruys A."/>
            <person name="Hutchinson M.I."/>
            <person name="Powell A.J."/>
            <person name="Barry K."/>
            <person name="Miller A.N."/>
            <person name="Grigoriev I.V."/>
            <person name="Debuchy R."/>
            <person name="Gladieux P."/>
            <person name="Thoren M.H."/>
            <person name="Johannesson H."/>
        </authorList>
    </citation>
    <scope>NUCLEOTIDE SEQUENCE</scope>
    <source>
        <strain evidence="3">CBS 508.74</strain>
    </source>
</reference>
<evidence type="ECO:0000313" key="4">
    <source>
        <dbReference type="Proteomes" id="UP001302812"/>
    </source>
</evidence>
<dbReference type="RefSeq" id="XP_064670802.1">
    <property type="nucleotide sequence ID" value="XM_064811520.1"/>
</dbReference>
<dbReference type="PANTHER" id="PTHR12128:SF68">
    <property type="entry name" value="DIHYDRODIPICOLINATE SYNTHETASE"/>
    <property type="match status" value="1"/>
</dbReference>
<dbReference type="Proteomes" id="UP001302812">
    <property type="component" value="Unassembled WGS sequence"/>
</dbReference>
<proteinExistence type="predicted"/>
<protein>
    <submittedName>
        <fullName evidence="3">Aldolase</fullName>
    </submittedName>
</protein>
<dbReference type="AlphaFoldDB" id="A0AAN6TF03"/>
<dbReference type="EMBL" id="MU853340">
    <property type="protein sequence ID" value="KAK4113232.1"/>
    <property type="molecule type" value="Genomic_DNA"/>
</dbReference>
<dbReference type="CDD" id="cd00408">
    <property type="entry name" value="DHDPS-like"/>
    <property type="match status" value="1"/>
</dbReference>
<accession>A0AAN6TF03</accession>
<evidence type="ECO:0000256" key="1">
    <source>
        <dbReference type="ARBA" id="ARBA00023239"/>
    </source>
</evidence>
<gene>
    <name evidence="3" type="ORF">N656DRAFT_708590</name>
</gene>
<dbReference type="PANTHER" id="PTHR12128">
    <property type="entry name" value="DIHYDRODIPICOLINATE SYNTHASE"/>
    <property type="match status" value="1"/>
</dbReference>
<dbReference type="Pfam" id="PF00701">
    <property type="entry name" value="DHDPS"/>
    <property type="match status" value="1"/>
</dbReference>
<organism evidence="3 4">
    <name type="scientific">Canariomyces notabilis</name>
    <dbReference type="NCBI Taxonomy" id="2074819"/>
    <lineage>
        <taxon>Eukaryota</taxon>
        <taxon>Fungi</taxon>
        <taxon>Dikarya</taxon>
        <taxon>Ascomycota</taxon>
        <taxon>Pezizomycotina</taxon>
        <taxon>Sordariomycetes</taxon>
        <taxon>Sordariomycetidae</taxon>
        <taxon>Sordariales</taxon>
        <taxon>Chaetomiaceae</taxon>
        <taxon>Canariomyces</taxon>
    </lineage>
</organism>
<dbReference type="PRINTS" id="PR00146">
    <property type="entry name" value="DHPICSNTHASE"/>
</dbReference>